<protein>
    <submittedName>
        <fullName evidence="1">Uncharacterized protein</fullName>
    </submittedName>
</protein>
<dbReference type="RefSeq" id="WP_377022361.1">
    <property type="nucleotide sequence ID" value="NZ_JBHLTS010000021.1"/>
</dbReference>
<gene>
    <name evidence="1" type="ORF">ACFFGT_09885</name>
</gene>
<reference evidence="1 2" key="1">
    <citation type="submission" date="2024-09" db="EMBL/GenBank/DDBJ databases">
        <authorList>
            <person name="Sun Q."/>
            <person name="Mori K."/>
        </authorList>
    </citation>
    <scope>NUCLEOTIDE SEQUENCE [LARGE SCALE GENOMIC DNA]</scope>
    <source>
        <strain evidence="1 2">NCAIM B.02415</strain>
    </source>
</reference>
<proteinExistence type="predicted"/>
<accession>A0ABV6L4Y9</accession>
<sequence length="292" mass="31257">MSSHIQKVGTAIFQNGGNIFRVRDSPSYDTRSWSGFGRPNGLAFDRLTGHRIFVCESAGGTLKVFDINSQTITNSIDTGIGYLFSLDYDPNTNRIACLGYGTGLKIYDGTTLALLATYTGPTMNTSVGVAFDPVAGNNRLCVLGQGNGGAIWLWELDANTLAQKSSKILYNTGVNSFGLTWDLDISQNRLFGACSNGVNLIDATSLTVNAIQAGVDGSKTLRVDPTPAFNRMAVANGTSVGIYSRSTMALLYKVTNFYNLSCCDFDSVGARYRFFVADASSGILTEIVESAV</sequence>
<evidence type="ECO:0000313" key="2">
    <source>
        <dbReference type="Proteomes" id="UP001589828"/>
    </source>
</evidence>
<comment type="caution">
    <text evidence="1">The sequence shown here is derived from an EMBL/GenBank/DDBJ whole genome shotgun (WGS) entry which is preliminary data.</text>
</comment>
<dbReference type="InterPro" id="IPR015943">
    <property type="entry name" value="WD40/YVTN_repeat-like_dom_sf"/>
</dbReference>
<name>A0ABV6L4Y9_9SPHI</name>
<dbReference type="EMBL" id="JBHLTS010000021">
    <property type="protein sequence ID" value="MFC0514513.1"/>
    <property type="molecule type" value="Genomic_DNA"/>
</dbReference>
<dbReference type="Proteomes" id="UP001589828">
    <property type="component" value="Unassembled WGS sequence"/>
</dbReference>
<dbReference type="Gene3D" id="2.130.10.10">
    <property type="entry name" value="YVTN repeat-like/Quinoprotein amine dehydrogenase"/>
    <property type="match status" value="1"/>
</dbReference>
<organism evidence="1 2">
    <name type="scientific">Mucilaginibacter angelicae</name>
    <dbReference type="NCBI Taxonomy" id="869718"/>
    <lineage>
        <taxon>Bacteria</taxon>
        <taxon>Pseudomonadati</taxon>
        <taxon>Bacteroidota</taxon>
        <taxon>Sphingobacteriia</taxon>
        <taxon>Sphingobacteriales</taxon>
        <taxon>Sphingobacteriaceae</taxon>
        <taxon>Mucilaginibacter</taxon>
    </lineage>
</organism>
<keyword evidence="2" id="KW-1185">Reference proteome</keyword>
<dbReference type="SUPFAM" id="SSF101908">
    <property type="entry name" value="Putative isomerase YbhE"/>
    <property type="match status" value="1"/>
</dbReference>
<evidence type="ECO:0000313" key="1">
    <source>
        <dbReference type="EMBL" id="MFC0514513.1"/>
    </source>
</evidence>